<keyword evidence="5 7" id="KW-1133">Transmembrane helix</keyword>
<dbReference type="InterPro" id="IPR000917">
    <property type="entry name" value="Sulfatase_N"/>
</dbReference>
<dbReference type="Pfam" id="PF00884">
    <property type="entry name" value="Sulfatase"/>
    <property type="match status" value="1"/>
</dbReference>
<dbReference type="AlphaFoldDB" id="A0A8J6JAB0"/>
<dbReference type="PANTHER" id="PTHR47371">
    <property type="entry name" value="LIPOTEICHOIC ACID SYNTHASE"/>
    <property type="match status" value="1"/>
</dbReference>
<feature type="transmembrane region" description="Helical" evidence="7">
    <location>
        <begin position="21"/>
        <end position="42"/>
    </location>
</feature>
<reference evidence="9" key="1">
    <citation type="submission" date="2020-08" db="EMBL/GenBank/DDBJ databases">
        <title>Genome public.</title>
        <authorList>
            <person name="Liu C."/>
            <person name="Sun Q."/>
        </authorList>
    </citation>
    <scope>NUCLEOTIDE SEQUENCE</scope>
    <source>
        <strain evidence="9">NSJ-52</strain>
    </source>
</reference>
<dbReference type="RefSeq" id="WP_186918290.1">
    <property type="nucleotide sequence ID" value="NZ_JACOPQ010000001.1"/>
</dbReference>
<evidence type="ECO:0000313" key="9">
    <source>
        <dbReference type="EMBL" id="MBC5735746.1"/>
    </source>
</evidence>
<dbReference type="SUPFAM" id="SSF53649">
    <property type="entry name" value="Alkaline phosphatase-like"/>
    <property type="match status" value="1"/>
</dbReference>
<keyword evidence="3" id="KW-1003">Cell membrane</keyword>
<feature type="domain" description="Sulfatase N-terminal" evidence="8">
    <location>
        <begin position="306"/>
        <end position="587"/>
    </location>
</feature>
<comment type="subcellular location">
    <subcellularLocation>
        <location evidence="1">Cell membrane</location>
        <topology evidence="1">Multi-pass membrane protein</topology>
    </subcellularLocation>
</comment>
<sequence>MEKLAPFRSTRTTAGRGALPGWLWKRGLILAAIIFAAAWAGLTAFGFVWWQAGLWAAALALPVPVRLRLGGGVGAILSRAFWAAGPFLGYCLVEVLNWNNPFTSFTPLQVCLNLAFYYLAAFLIWLICGRRNLSCGIAAALFWMLGMANHYVINFRGRTIFPGDLLTLGTAANVASNYRYDFDRTQMLTCLVLAIFLLVLLALPRQERRARPRLRSALPAGLAGAAFLAVFFGTPFLSTVGVEPSMWTTRGNGFVLNFSVCLRYSSVGEPDGYSQEALSRIAGGVDAAGVPTVGTGTGTDDTQPVNVIVIMNESLSDLTETFGLETNQDPMPFIHSLTENTVKGTAYASVFGGTTANSEYEFLTGNTTAFLPAGTVPYHLYVKEGSESLVAQMNALGYTSVAMHPYYSSGWNRVAVYGDLGFDRWLFLDDFTDRETYRGYVTDRSNYENLIRLYEEKDEGEPLFLFNVTMQNHSGYSVPWTTLPREVWLTGDMKGRFSTVDQYLSLVYQSDRAFEYLVDYFSRVEEPTMILMYGDHQPQVATNFYTELLGSSPTAAQAQKKQAVPFVLWANYDIPEQEGVETSINYLSSLLMETARLPMTGYQQFLSGLSETVPAVNAVGYMDTDGSWHENLSELSQTARDALGKYQILQYNELFDDRENRLEDFFFLPGRS</sequence>
<keyword evidence="10" id="KW-1185">Reference proteome</keyword>
<comment type="caution">
    <text evidence="9">The sequence shown here is derived from an EMBL/GenBank/DDBJ whole genome shotgun (WGS) entry which is preliminary data.</text>
</comment>
<evidence type="ECO:0000256" key="3">
    <source>
        <dbReference type="ARBA" id="ARBA00022475"/>
    </source>
</evidence>
<name>A0A8J6JAB0_9FIRM</name>
<evidence type="ECO:0000256" key="6">
    <source>
        <dbReference type="ARBA" id="ARBA00023136"/>
    </source>
</evidence>
<dbReference type="InterPro" id="IPR050448">
    <property type="entry name" value="OpgB/LTA_synthase_biosynth"/>
</dbReference>
<dbReference type="PANTHER" id="PTHR47371:SF3">
    <property type="entry name" value="PHOSPHOGLYCEROL TRANSFERASE I"/>
    <property type="match status" value="1"/>
</dbReference>
<dbReference type="GO" id="GO:0005886">
    <property type="term" value="C:plasma membrane"/>
    <property type="evidence" value="ECO:0007669"/>
    <property type="project" value="UniProtKB-SubCell"/>
</dbReference>
<feature type="transmembrane region" description="Helical" evidence="7">
    <location>
        <begin position="216"/>
        <end position="237"/>
    </location>
</feature>
<evidence type="ECO:0000256" key="5">
    <source>
        <dbReference type="ARBA" id="ARBA00022989"/>
    </source>
</evidence>
<evidence type="ECO:0000259" key="8">
    <source>
        <dbReference type="Pfam" id="PF00884"/>
    </source>
</evidence>
<protein>
    <submittedName>
        <fullName evidence="9">LTA synthase family protein</fullName>
    </submittedName>
</protein>
<gene>
    <name evidence="9" type="ORF">H8S62_01810</name>
</gene>
<dbReference type="CDD" id="cd16015">
    <property type="entry name" value="LTA_synthase"/>
    <property type="match status" value="1"/>
</dbReference>
<keyword evidence="4 7" id="KW-0812">Transmembrane</keyword>
<dbReference type="EMBL" id="JACOPQ010000001">
    <property type="protein sequence ID" value="MBC5735746.1"/>
    <property type="molecule type" value="Genomic_DNA"/>
</dbReference>
<evidence type="ECO:0000256" key="7">
    <source>
        <dbReference type="SAM" id="Phobius"/>
    </source>
</evidence>
<evidence type="ECO:0000256" key="4">
    <source>
        <dbReference type="ARBA" id="ARBA00022692"/>
    </source>
</evidence>
<dbReference type="InterPro" id="IPR017850">
    <property type="entry name" value="Alkaline_phosphatase_core_sf"/>
</dbReference>
<evidence type="ECO:0000256" key="2">
    <source>
        <dbReference type="ARBA" id="ARBA00004936"/>
    </source>
</evidence>
<organism evidence="9 10">
    <name type="scientific">Lawsonibacter faecis</name>
    <dbReference type="NCBI Taxonomy" id="2763052"/>
    <lineage>
        <taxon>Bacteria</taxon>
        <taxon>Bacillati</taxon>
        <taxon>Bacillota</taxon>
        <taxon>Clostridia</taxon>
        <taxon>Eubacteriales</taxon>
        <taxon>Oscillospiraceae</taxon>
        <taxon>Lawsonibacter</taxon>
    </lineage>
</organism>
<dbReference type="Proteomes" id="UP000607645">
    <property type="component" value="Unassembled WGS sequence"/>
</dbReference>
<evidence type="ECO:0000256" key="1">
    <source>
        <dbReference type="ARBA" id="ARBA00004651"/>
    </source>
</evidence>
<comment type="pathway">
    <text evidence="2">Cell wall biogenesis; lipoteichoic acid biosynthesis.</text>
</comment>
<keyword evidence="6 7" id="KW-0472">Membrane</keyword>
<feature type="transmembrane region" description="Helical" evidence="7">
    <location>
        <begin position="133"/>
        <end position="153"/>
    </location>
</feature>
<feature type="transmembrane region" description="Helical" evidence="7">
    <location>
        <begin position="186"/>
        <end position="204"/>
    </location>
</feature>
<feature type="transmembrane region" description="Helical" evidence="7">
    <location>
        <begin position="104"/>
        <end position="126"/>
    </location>
</feature>
<evidence type="ECO:0000313" key="10">
    <source>
        <dbReference type="Proteomes" id="UP000607645"/>
    </source>
</evidence>
<accession>A0A8J6JAB0</accession>
<dbReference type="Gene3D" id="3.40.720.10">
    <property type="entry name" value="Alkaline Phosphatase, subunit A"/>
    <property type="match status" value="1"/>
</dbReference>
<proteinExistence type="predicted"/>